<dbReference type="Pfam" id="PF10712">
    <property type="entry name" value="NAD-GH"/>
    <property type="match status" value="1"/>
</dbReference>
<dbReference type="InterPro" id="IPR019651">
    <property type="entry name" value="Glutamate_DH_NAD-spec"/>
</dbReference>
<dbReference type="WBParaSite" id="MCU_003324-RA">
    <property type="protein sequence ID" value="MCU_003324-RA"/>
    <property type="gene ID" value="MCU_003324"/>
</dbReference>
<proteinExistence type="predicted"/>
<reference evidence="1" key="1">
    <citation type="submission" date="2019-11" db="UniProtKB">
        <authorList>
            <consortium name="WormBaseParasite"/>
        </authorList>
    </citation>
    <scope>IDENTIFICATION</scope>
</reference>
<sequence length="125" mass="13934">MSDALSVIDSLNQVTTFLVRCGILFGITDHVFDLILAKTATRLNHNLLLFSSTLVTSRNIHDSVGINIESDFDLRHAAGRRRDTNKRKTAEQFVVSCHLALTLKNFDFHLGLSIGCGRDQSFNSK</sequence>
<organism evidence="1">
    <name type="scientific">Mesocestoides corti</name>
    <name type="common">Flatworm</name>
    <dbReference type="NCBI Taxonomy" id="53468"/>
    <lineage>
        <taxon>Eukaryota</taxon>
        <taxon>Metazoa</taxon>
        <taxon>Spiralia</taxon>
        <taxon>Lophotrochozoa</taxon>
        <taxon>Platyhelminthes</taxon>
        <taxon>Cestoda</taxon>
        <taxon>Eucestoda</taxon>
        <taxon>Cyclophyllidea</taxon>
        <taxon>Mesocestoididae</taxon>
        <taxon>Mesocestoides</taxon>
    </lineage>
</organism>
<accession>A0A5K3EXM2</accession>
<name>A0A5K3EXM2_MESCO</name>
<dbReference type="AlphaFoldDB" id="A0A5K3EXM2"/>
<evidence type="ECO:0000313" key="1">
    <source>
        <dbReference type="WBParaSite" id="MCU_003324-RA"/>
    </source>
</evidence>
<protein>
    <submittedName>
        <fullName evidence="1">Uncharacterized protein</fullName>
    </submittedName>
</protein>